<comment type="caution">
    <text evidence="2">The sequence shown here is derived from an EMBL/GenBank/DDBJ whole genome shotgun (WGS) entry which is preliminary data.</text>
</comment>
<feature type="region of interest" description="Disordered" evidence="1">
    <location>
        <begin position="549"/>
        <end position="578"/>
    </location>
</feature>
<name>A0A1G2R4F4_9BACT</name>
<gene>
    <name evidence="2" type="ORF">A3C82_01765</name>
</gene>
<reference evidence="2 3" key="1">
    <citation type="journal article" date="2016" name="Nat. Commun.">
        <title>Thousands of microbial genomes shed light on interconnected biogeochemical processes in an aquifer system.</title>
        <authorList>
            <person name="Anantharaman K."/>
            <person name="Brown C.T."/>
            <person name="Hug L.A."/>
            <person name="Sharon I."/>
            <person name="Castelle C.J."/>
            <person name="Probst A.J."/>
            <person name="Thomas B.C."/>
            <person name="Singh A."/>
            <person name="Wilkins M.J."/>
            <person name="Karaoz U."/>
            <person name="Brodie E.L."/>
            <person name="Williams K.H."/>
            <person name="Hubbard S.S."/>
            <person name="Banfield J.F."/>
        </authorList>
    </citation>
    <scope>NUCLEOTIDE SEQUENCE [LARGE SCALE GENOMIC DNA]</scope>
</reference>
<dbReference type="Proteomes" id="UP000176901">
    <property type="component" value="Unassembled WGS sequence"/>
</dbReference>
<feature type="region of interest" description="Disordered" evidence="1">
    <location>
        <begin position="475"/>
        <end position="497"/>
    </location>
</feature>
<protein>
    <submittedName>
        <fullName evidence="2">Uncharacterized protein</fullName>
    </submittedName>
</protein>
<dbReference type="STRING" id="1802451.A3C82_01765"/>
<sequence>MTNSKLSLLFLIGLGLILAWGASALTKDDIVFPVAELGNCQSEQECRSYCDDPENSTQCVSFAEKYNLLSESELEKAKKFQSIGGVGPGGCASEDECETYCEDTGNIEECLAFAEENGFMEDDELVDARKVAEALRQGVKLPGGCTSKNSCEEYCSDSSRMKECVEFAEKAGFMSSDELKEAKQVLKALDAGVKFPGNCKGKNECDAYCEDPNNMEECVNFGIAAGFIPPEEVEQVRRMVPLMKSGVMPGECRKGKEECEAYCGQEENIEECATFFVEAGFMTEEDAEMFKKTGGKGPGDCKGREECEAFCNDPKNQQACFEFGKKHGLISEEDLQNMEEGMEQFREGFEQAPPQVAECLKQRIGSEVLQKIEAGTFMPNPELGEHMRACFEEFMPKPEEGSFEVGPSGMSCVERILGDAREWSGPPTPEQERRLREECFEGVNQQFSPPKQFERERIQGEFEQEFKQEFKEEFERQFQQQSQQTPQQDSRAAACAGEGGVWDGTGCRAPGSQEVFPEGESQYNESFQFQQEQAERQIRQQQLEQQIQEQQRQLQEQMQLLEQQAAPPQPPTSTGGSILDAASYFLKRLLPGI</sequence>
<proteinExistence type="predicted"/>
<dbReference type="EMBL" id="MHTW01000006">
    <property type="protein sequence ID" value="OHA67744.1"/>
    <property type="molecule type" value="Genomic_DNA"/>
</dbReference>
<evidence type="ECO:0000313" key="2">
    <source>
        <dbReference type="EMBL" id="OHA67744.1"/>
    </source>
</evidence>
<feature type="compositionally biased region" description="Low complexity" evidence="1">
    <location>
        <begin position="477"/>
        <end position="488"/>
    </location>
</feature>
<feature type="compositionally biased region" description="Low complexity" evidence="1">
    <location>
        <begin position="549"/>
        <end position="566"/>
    </location>
</feature>
<organism evidence="2 3">
    <name type="scientific">Candidatus Wildermuthbacteria bacterium RIFCSPHIGHO2_02_FULL_47_12</name>
    <dbReference type="NCBI Taxonomy" id="1802451"/>
    <lineage>
        <taxon>Bacteria</taxon>
        <taxon>Candidatus Wildermuthiibacteriota</taxon>
    </lineage>
</organism>
<dbReference type="AlphaFoldDB" id="A0A1G2R4F4"/>
<evidence type="ECO:0000256" key="1">
    <source>
        <dbReference type="SAM" id="MobiDB-lite"/>
    </source>
</evidence>
<evidence type="ECO:0000313" key="3">
    <source>
        <dbReference type="Proteomes" id="UP000176901"/>
    </source>
</evidence>
<accession>A0A1G2R4F4</accession>